<evidence type="ECO:0000313" key="2">
    <source>
        <dbReference type="EMBL" id="KAG8196503.1"/>
    </source>
</evidence>
<feature type="region of interest" description="Disordered" evidence="1">
    <location>
        <begin position="936"/>
        <end position="988"/>
    </location>
</feature>
<evidence type="ECO:0000256" key="1">
    <source>
        <dbReference type="SAM" id="MobiDB-lite"/>
    </source>
</evidence>
<evidence type="ECO:0000313" key="3">
    <source>
        <dbReference type="Proteomes" id="UP000827092"/>
    </source>
</evidence>
<gene>
    <name evidence="2" type="ORF">JTE90_012319</name>
</gene>
<keyword evidence="3" id="KW-1185">Reference proteome</keyword>
<feature type="compositionally biased region" description="Low complexity" evidence="1">
    <location>
        <begin position="967"/>
        <end position="983"/>
    </location>
</feature>
<comment type="caution">
    <text evidence="2">The sequence shown here is derived from an EMBL/GenBank/DDBJ whole genome shotgun (WGS) entry which is preliminary data.</text>
</comment>
<dbReference type="AlphaFoldDB" id="A0AAV6VL93"/>
<dbReference type="Proteomes" id="UP000827092">
    <property type="component" value="Unassembled WGS sequence"/>
</dbReference>
<dbReference type="InterPro" id="IPR038876">
    <property type="entry name" value="ENOX"/>
</dbReference>
<dbReference type="EMBL" id="JAFNEN010000069">
    <property type="protein sequence ID" value="KAG8196503.1"/>
    <property type="molecule type" value="Genomic_DNA"/>
</dbReference>
<reference evidence="2 3" key="1">
    <citation type="journal article" date="2022" name="Nat. Ecol. Evol.">
        <title>A masculinizing supergene underlies an exaggerated male reproductive morph in a spider.</title>
        <authorList>
            <person name="Hendrickx F."/>
            <person name="De Corte Z."/>
            <person name="Sonet G."/>
            <person name="Van Belleghem S.M."/>
            <person name="Kostlbacher S."/>
            <person name="Vangestel C."/>
        </authorList>
    </citation>
    <scope>NUCLEOTIDE SEQUENCE [LARGE SCALE GENOMIC DNA]</scope>
    <source>
        <strain evidence="2">W744_W776</strain>
    </source>
</reference>
<dbReference type="GO" id="GO:0009897">
    <property type="term" value="C:external side of plasma membrane"/>
    <property type="evidence" value="ECO:0007669"/>
    <property type="project" value="InterPro"/>
</dbReference>
<evidence type="ECO:0008006" key="4">
    <source>
        <dbReference type="Google" id="ProtNLM"/>
    </source>
</evidence>
<proteinExistence type="predicted"/>
<sequence>MPLGDSMLADLKNTNTIMEKCDKIKTEYDGRSQLFLNINSSFETSEEEHSYPNKRAKLCEQNMFWIDRTRKAPENMNSESGKNPSTNAQNSSTFTNNTYLCDVKTASLGPSNIESNFRNPQVSIYARRPPKISFDKQFSDFSKENSSTFTNNTYLCDVKTASLRPSNSDTESNFFHNPQLSIYARPPPKISFDKQFFDFSKENSSTFTNNTYLCDVKTVSPGPSNSDTESNFQNPQVSIYARTPPKISFDKQFFDFSKENSSTFTNNTYLCDAKTVFPGTSNSDTESNFRNPQLSIYARPPPKISFDKQFFDFSKENTSTFTNNTYLCDVKTASLGPSNIESNFRNPQVSIYARPPPKISFDKQVFDFSKEKCHFGGRKQLMKKLTSKHVKSVVLAPKVYRHFTLYPPQNGIIPKVEQLPGCKTVVISGFPHILKYCNVKSTFKLCGKTQQIRTVERGVFQITYACQTGVDNVTRLNGYKVGGVYKDVPLTGTIKVEFAPIWVKKHGFDCEKLSYPRYSKKNAAQLIRDLEQDRMIERCVNVLIFWLEWGKSTKSNYLNLFLVLKAVHASVARYTSAANKFEEFVRKNHCNQILKAFTLACSETVLDNLNQFKNQVVKWKQFIEEINCCKSWEAVSALKKTKLELKNCAQQESTTSNSLSKRLYPKNWKRPFRNLIESLEQDHVPKTSLNKVVFWMKEGKCTMFTCNRYFIVLETMYGFISRFTSDPTKFDELVRQGYCGMILKAFSVACSETVKKNFKKSAYRSKIKKWKEYIEEIDKCKSWEAFVNRKKEQKMVQSEILLTEKDQPNVDLKAAETMTYNQISDIQDHKTANLNNENNIDHNDAGYFKSENSIDHNDAGYFKSENNIDHNDAGYFKSENNIDHNDAGYFKSENNIDHNDAGYFNSENNTMNNETRNHSNGNDIENIKYAGYQSEENEIPNNETVRHSNETGKQSNENDIQNKDACNHNNENGIQNNESNNQNKKNDFNQSDIGVNLVEKEAHRIAALGAFLHLHSFGASIEDICKYLLKIDPTITCQGIEDSMRKFPALFMEELTGDDSLKTKWTILGL</sequence>
<accession>A0AAV6VL93</accession>
<dbReference type="GO" id="GO:0016491">
    <property type="term" value="F:oxidoreductase activity"/>
    <property type="evidence" value="ECO:0007669"/>
    <property type="project" value="InterPro"/>
</dbReference>
<protein>
    <recommendedName>
        <fullName evidence="4">RRM domain-containing protein</fullName>
    </recommendedName>
</protein>
<organism evidence="2 3">
    <name type="scientific">Oedothorax gibbosus</name>
    <dbReference type="NCBI Taxonomy" id="931172"/>
    <lineage>
        <taxon>Eukaryota</taxon>
        <taxon>Metazoa</taxon>
        <taxon>Ecdysozoa</taxon>
        <taxon>Arthropoda</taxon>
        <taxon>Chelicerata</taxon>
        <taxon>Arachnida</taxon>
        <taxon>Araneae</taxon>
        <taxon>Araneomorphae</taxon>
        <taxon>Entelegynae</taxon>
        <taxon>Araneoidea</taxon>
        <taxon>Linyphiidae</taxon>
        <taxon>Erigoninae</taxon>
        <taxon>Oedothorax</taxon>
    </lineage>
</organism>
<name>A0AAV6VL93_9ARAC</name>
<dbReference type="PANTHER" id="PTHR16001">
    <property type="entry name" value="ECTO-NOX DISULFIDE-THIOL EXCHANGER"/>
    <property type="match status" value="1"/>
</dbReference>
<dbReference type="GO" id="GO:0007624">
    <property type="term" value="P:ultradian rhythm"/>
    <property type="evidence" value="ECO:0007669"/>
    <property type="project" value="InterPro"/>
</dbReference>
<dbReference type="PANTHER" id="PTHR16001:SF4">
    <property type="entry name" value="ECTO-NOX DISULFIDE-THIOL EXCHANGER 1-LIKE PROTEIN"/>
    <property type="match status" value="1"/>
</dbReference>